<name>A0AAV7X491_9NEOP</name>
<dbReference type="AlphaFoldDB" id="A0AAV7X491"/>
<dbReference type="EMBL" id="JAPTSV010000016">
    <property type="protein sequence ID" value="KAJ1519588.1"/>
    <property type="molecule type" value="Genomic_DNA"/>
</dbReference>
<feature type="compositionally biased region" description="Basic and acidic residues" evidence="1">
    <location>
        <begin position="195"/>
        <end position="207"/>
    </location>
</feature>
<feature type="compositionally biased region" description="Basic and acidic residues" evidence="1">
    <location>
        <begin position="64"/>
        <end position="77"/>
    </location>
</feature>
<reference evidence="2" key="1">
    <citation type="submission" date="2022-12" db="EMBL/GenBank/DDBJ databases">
        <title>Chromosome-level genome assembly of the bean flower thrips Megalurothrips usitatus.</title>
        <authorList>
            <person name="Ma L."/>
            <person name="Liu Q."/>
            <person name="Li H."/>
            <person name="Cai W."/>
        </authorList>
    </citation>
    <scope>NUCLEOTIDE SEQUENCE</scope>
    <source>
        <strain evidence="2">Cailab_2022a</strain>
    </source>
</reference>
<dbReference type="Proteomes" id="UP001075354">
    <property type="component" value="Chromosome 16"/>
</dbReference>
<accession>A0AAV7X491</accession>
<sequence length="272" mass="30146">MGQGGNPQHFAEPLRDDKLLRDSPTSGQTGKDIMDTMSFLHHEAQKPFAAGDSLLENPYSGSPVEKEDYSLEDEVIRHKTPSPDPFSEPLKTKPAHFDDPLDDFGFSPKGNVAQPIHDTLEDFLSKPESEPTPAVVREPSPVPVREPSPLPVREPSPVPVRQPKPVREPTPVRDPTPEPPKPKATPIPTFLESEFVEKKPEKKEPEPKPVISKPTSPPPAPPKQVSTGETKSCDGLGESLLFNYRLCWWRTSCCFYRLAVSERFTSAVVCIS</sequence>
<evidence type="ECO:0000313" key="3">
    <source>
        <dbReference type="Proteomes" id="UP001075354"/>
    </source>
</evidence>
<gene>
    <name evidence="2" type="ORF">ONE63_004863</name>
</gene>
<feature type="region of interest" description="Disordered" evidence="1">
    <location>
        <begin position="1"/>
        <end position="232"/>
    </location>
</feature>
<feature type="compositionally biased region" description="Pro residues" evidence="1">
    <location>
        <begin position="172"/>
        <end position="185"/>
    </location>
</feature>
<protein>
    <submittedName>
        <fullName evidence="2">Uncharacterized protein</fullName>
    </submittedName>
</protein>
<proteinExistence type="predicted"/>
<feature type="compositionally biased region" description="Basic and acidic residues" evidence="1">
    <location>
        <begin position="118"/>
        <end position="129"/>
    </location>
</feature>
<comment type="caution">
    <text evidence="2">The sequence shown here is derived from an EMBL/GenBank/DDBJ whole genome shotgun (WGS) entry which is preliminary data.</text>
</comment>
<organism evidence="2 3">
    <name type="scientific">Megalurothrips usitatus</name>
    <name type="common">bean blossom thrips</name>
    <dbReference type="NCBI Taxonomy" id="439358"/>
    <lineage>
        <taxon>Eukaryota</taxon>
        <taxon>Metazoa</taxon>
        <taxon>Ecdysozoa</taxon>
        <taxon>Arthropoda</taxon>
        <taxon>Hexapoda</taxon>
        <taxon>Insecta</taxon>
        <taxon>Pterygota</taxon>
        <taxon>Neoptera</taxon>
        <taxon>Paraneoptera</taxon>
        <taxon>Thysanoptera</taxon>
        <taxon>Terebrantia</taxon>
        <taxon>Thripoidea</taxon>
        <taxon>Thripidae</taxon>
        <taxon>Megalurothrips</taxon>
    </lineage>
</organism>
<keyword evidence="3" id="KW-1185">Reference proteome</keyword>
<feature type="compositionally biased region" description="Pro residues" evidence="1">
    <location>
        <begin position="140"/>
        <end position="162"/>
    </location>
</feature>
<feature type="compositionally biased region" description="Basic and acidic residues" evidence="1">
    <location>
        <begin position="12"/>
        <end position="21"/>
    </location>
</feature>
<evidence type="ECO:0000256" key="1">
    <source>
        <dbReference type="SAM" id="MobiDB-lite"/>
    </source>
</evidence>
<evidence type="ECO:0000313" key="2">
    <source>
        <dbReference type="EMBL" id="KAJ1519588.1"/>
    </source>
</evidence>